<dbReference type="RefSeq" id="WP_270111007.1">
    <property type="nucleotide sequence ID" value="NZ_JAPZVP010000011.1"/>
</dbReference>
<sequence length="97" mass="10263">MTGAHRDELPEWAREASLGIFIHWGPYSVPARAEVGNTFGDRSPTGEAATVTAEAEIRHRTRIGDGRLIVVADDPAAVQVSAPGHEVVPVALPGGDR</sequence>
<gene>
    <name evidence="2" type="ORF">O1R50_15535</name>
</gene>
<protein>
    <submittedName>
        <fullName evidence="2">Alpha-L-fucosidase</fullName>
    </submittedName>
</protein>
<organism evidence="2 3">
    <name type="scientific">Glycomyces luteolus</name>
    <dbReference type="NCBI Taxonomy" id="2670330"/>
    <lineage>
        <taxon>Bacteria</taxon>
        <taxon>Bacillati</taxon>
        <taxon>Actinomycetota</taxon>
        <taxon>Actinomycetes</taxon>
        <taxon>Glycomycetales</taxon>
        <taxon>Glycomycetaceae</taxon>
        <taxon>Glycomyces</taxon>
    </lineage>
</organism>
<dbReference type="EMBL" id="JAPZVP010000011">
    <property type="protein sequence ID" value="MDA1361043.1"/>
    <property type="molecule type" value="Genomic_DNA"/>
</dbReference>
<dbReference type="SUPFAM" id="SSF51445">
    <property type="entry name" value="(Trans)glycosidases"/>
    <property type="match status" value="1"/>
</dbReference>
<dbReference type="Pfam" id="PF01120">
    <property type="entry name" value="Alpha_L_fucos"/>
    <property type="match status" value="1"/>
</dbReference>
<dbReference type="InterPro" id="IPR017853">
    <property type="entry name" value="GH"/>
</dbReference>
<dbReference type="Proteomes" id="UP001146067">
    <property type="component" value="Unassembled WGS sequence"/>
</dbReference>
<dbReference type="InterPro" id="IPR057739">
    <property type="entry name" value="Glyco_hydro_29_N"/>
</dbReference>
<name>A0A9X3PCL7_9ACTN</name>
<evidence type="ECO:0000259" key="1">
    <source>
        <dbReference type="Pfam" id="PF01120"/>
    </source>
</evidence>
<dbReference type="Gene3D" id="3.20.20.80">
    <property type="entry name" value="Glycosidases"/>
    <property type="match status" value="1"/>
</dbReference>
<evidence type="ECO:0000313" key="3">
    <source>
        <dbReference type="Proteomes" id="UP001146067"/>
    </source>
</evidence>
<accession>A0A9X3PCL7</accession>
<keyword evidence="3" id="KW-1185">Reference proteome</keyword>
<evidence type="ECO:0000313" key="2">
    <source>
        <dbReference type="EMBL" id="MDA1361043.1"/>
    </source>
</evidence>
<dbReference type="AlphaFoldDB" id="A0A9X3PCL7"/>
<proteinExistence type="predicted"/>
<comment type="caution">
    <text evidence="2">The sequence shown here is derived from an EMBL/GenBank/DDBJ whole genome shotgun (WGS) entry which is preliminary data.</text>
</comment>
<feature type="domain" description="Glycoside hydrolase family 29 N-terminal" evidence="1">
    <location>
        <begin position="6"/>
        <end position="34"/>
    </location>
</feature>
<dbReference type="GO" id="GO:0005975">
    <property type="term" value="P:carbohydrate metabolic process"/>
    <property type="evidence" value="ECO:0007669"/>
    <property type="project" value="InterPro"/>
</dbReference>
<dbReference type="GO" id="GO:0004560">
    <property type="term" value="F:alpha-L-fucosidase activity"/>
    <property type="evidence" value="ECO:0007669"/>
    <property type="project" value="InterPro"/>
</dbReference>
<reference evidence="2" key="1">
    <citation type="submission" date="2022-12" db="EMBL/GenBank/DDBJ databases">
        <title>Gycomyces niveus sp.nov.,a novel actinomycete isolated from soil in Shouguan.</title>
        <authorList>
            <person name="Yang X."/>
        </authorList>
    </citation>
    <scope>NUCLEOTIDE SEQUENCE</scope>
    <source>
        <strain evidence="2">NEAU-A15</strain>
    </source>
</reference>